<dbReference type="OrthoDB" id="4188830at2"/>
<dbReference type="InterPro" id="IPR011057">
    <property type="entry name" value="Mss4-like_sf"/>
</dbReference>
<comment type="similarity">
    <text evidence="1">Belongs to the Gfa family.</text>
</comment>
<dbReference type="SUPFAM" id="SSF51316">
    <property type="entry name" value="Mss4-like"/>
    <property type="match status" value="1"/>
</dbReference>
<dbReference type="HOGENOM" id="CLU_055491_4_0_6"/>
<accession>E1SQR2</accession>
<dbReference type="Pfam" id="PF04828">
    <property type="entry name" value="GFA"/>
    <property type="match status" value="1"/>
</dbReference>
<dbReference type="Proteomes" id="UP000006683">
    <property type="component" value="Chromosome"/>
</dbReference>
<dbReference type="PROSITE" id="PS51891">
    <property type="entry name" value="CENP_V_GFA"/>
    <property type="match status" value="1"/>
</dbReference>
<dbReference type="PANTHER" id="PTHR33337:SF40">
    <property type="entry name" value="CENP-V_GFA DOMAIN-CONTAINING PROTEIN-RELATED"/>
    <property type="match status" value="1"/>
</dbReference>
<gene>
    <name evidence="6" type="ordered locus">Fbal_1656</name>
</gene>
<dbReference type="STRING" id="550540.Fbal_1656"/>
<evidence type="ECO:0000256" key="4">
    <source>
        <dbReference type="ARBA" id="ARBA00023239"/>
    </source>
</evidence>
<dbReference type="RefSeq" id="WP_013345166.1">
    <property type="nucleotide sequence ID" value="NC_014541.1"/>
</dbReference>
<dbReference type="GO" id="GO:0046872">
    <property type="term" value="F:metal ion binding"/>
    <property type="evidence" value="ECO:0007669"/>
    <property type="project" value="UniProtKB-KW"/>
</dbReference>
<dbReference type="GO" id="GO:0016846">
    <property type="term" value="F:carbon-sulfur lyase activity"/>
    <property type="evidence" value="ECO:0007669"/>
    <property type="project" value="InterPro"/>
</dbReference>
<keyword evidence="4" id="KW-0456">Lyase</keyword>
<keyword evidence="2" id="KW-0479">Metal-binding</keyword>
<organism evidence="6 7">
    <name type="scientific">Ferrimonas balearica (strain DSM 9799 / CCM 4581 / KCTC 23876 / PAT)</name>
    <dbReference type="NCBI Taxonomy" id="550540"/>
    <lineage>
        <taxon>Bacteria</taxon>
        <taxon>Pseudomonadati</taxon>
        <taxon>Pseudomonadota</taxon>
        <taxon>Gammaproteobacteria</taxon>
        <taxon>Alteromonadales</taxon>
        <taxon>Ferrimonadaceae</taxon>
        <taxon>Ferrimonas</taxon>
    </lineage>
</organism>
<name>E1SQR2_FERBD</name>
<evidence type="ECO:0000313" key="7">
    <source>
        <dbReference type="Proteomes" id="UP000006683"/>
    </source>
</evidence>
<feature type="domain" description="CENP-V/GFA" evidence="5">
    <location>
        <begin position="12"/>
        <end position="116"/>
    </location>
</feature>
<evidence type="ECO:0000259" key="5">
    <source>
        <dbReference type="PROSITE" id="PS51891"/>
    </source>
</evidence>
<evidence type="ECO:0000256" key="1">
    <source>
        <dbReference type="ARBA" id="ARBA00005495"/>
    </source>
</evidence>
<keyword evidence="3" id="KW-0862">Zinc</keyword>
<dbReference type="GeneID" id="67181863"/>
<evidence type="ECO:0000256" key="2">
    <source>
        <dbReference type="ARBA" id="ARBA00022723"/>
    </source>
</evidence>
<evidence type="ECO:0000313" key="6">
    <source>
        <dbReference type="EMBL" id="ADN75860.1"/>
    </source>
</evidence>
<dbReference type="InterPro" id="IPR006913">
    <property type="entry name" value="CENP-V/GFA"/>
</dbReference>
<proteinExistence type="inferred from homology"/>
<evidence type="ECO:0000256" key="3">
    <source>
        <dbReference type="ARBA" id="ARBA00022833"/>
    </source>
</evidence>
<dbReference type="PANTHER" id="PTHR33337">
    <property type="entry name" value="GFA DOMAIN-CONTAINING PROTEIN"/>
    <property type="match status" value="1"/>
</dbReference>
<dbReference type="Gene3D" id="3.90.1590.10">
    <property type="entry name" value="glutathione-dependent formaldehyde- activating enzyme (gfa)"/>
    <property type="match status" value="1"/>
</dbReference>
<protein>
    <submittedName>
        <fullName evidence="6">Glutathione-dependent formaldehyde-activating GFA</fullName>
    </submittedName>
</protein>
<dbReference type="KEGG" id="fbl:Fbal_1656"/>
<dbReference type="EMBL" id="CP002209">
    <property type="protein sequence ID" value="ADN75860.1"/>
    <property type="molecule type" value="Genomic_DNA"/>
</dbReference>
<keyword evidence="7" id="KW-1185">Reference proteome</keyword>
<reference evidence="6 7" key="1">
    <citation type="journal article" date="2010" name="Stand. Genomic Sci.">
        <title>Complete genome sequence of Ferrimonas balearica type strain (PAT).</title>
        <authorList>
            <person name="Nolan M."/>
            <person name="Sikorski J."/>
            <person name="Davenport K."/>
            <person name="Lucas S."/>
            <person name="Glavina Del Rio T."/>
            <person name="Tice H."/>
            <person name="Cheng J."/>
            <person name="Goodwin L."/>
            <person name="Pitluck S."/>
            <person name="Liolios K."/>
            <person name="Ivanova N."/>
            <person name="Mavromatis K."/>
            <person name="Ovchinnikova G."/>
            <person name="Pati A."/>
            <person name="Chen A."/>
            <person name="Palaniappan K."/>
            <person name="Land M."/>
            <person name="Hauser L."/>
            <person name="Chang Y."/>
            <person name="Jeffries C."/>
            <person name="Tapia R."/>
            <person name="Brettin T."/>
            <person name="Detter J."/>
            <person name="Han C."/>
            <person name="Yasawong M."/>
            <person name="Rohde M."/>
            <person name="Tindall B."/>
            <person name="Goker M."/>
            <person name="Woyke T."/>
            <person name="Bristow J."/>
            <person name="Eisen J."/>
            <person name="Markowitz V."/>
            <person name="Hugenholtz P."/>
            <person name="Kyrpides N."/>
            <person name="Klenk H."/>
            <person name="Lapidus A."/>
        </authorList>
    </citation>
    <scope>NUCLEOTIDE SEQUENCE [LARGE SCALE GENOMIC DNA]</scope>
    <source>
        <strain evidence="7">DSM 9799 / CCM 4581 / KCTC 23876 / PAT</strain>
    </source>
</reference>
<dbReference type="AlphaFoldDB" id="E1SQR2"/>
<sequence length="140" mass="15772">MDNTPTRLSLPLTGGCLCGAIRYRITDAPYDAEFCHCRQCQRATGGPVAAWMDFRIEQAIWEQGTPREYASSDQVRRGFCPQCGTALTYRHTGYADLLTLSIASLDQPDQVAPRYHLHTNSQCRWLTLVDDSPRYPDSRG</sequence>
<dbReference type="eggNOG" id="COG3791">
    <property type="taxonomic scope" value="Bacteria"/>
</dbReference>